<dbReference type="SUPFAM" id="SSF49899">
    <property type="entry name" value="Concanavalin A-like lectins/glucanases"/>
    <property type="match status" value="2"/>
</dbReference>
<dbReference type="Pfam" id="PF13385">
    <property type="entry name" value="Laminin_G_3"/>
    <property type="match status" value="2"/>
</dbReference>
<reference evidence="5" key="1">
    <citation type="submission" date="2021-02" db="EMBL/GenBank/DDBJ databases">
        <authorList>
            <person name="Nowell W R."/>
        </authorList>
    </citation>
    <scope>NUCLEOTIDE SEQUENCE</scope>
</reference>
<proteinExistence type="predicted"/>
<keyword evidence="2" id="KW-1015">Disulfide bond</keyword>
<sequence>MLPRHNARNVEPHKPISVWHKESISTIITYSRENSSKNNGTNKTKCKVSQYKPLLFGILIGGLVAGVGLAAILTLYLTQLSTQKSYMAILTTTTSTTTTTITMITQTTTTTTTTITTITTTTTTITTTTTSITTTTTTITTATTTTTSTTTSTSPTTTTTAAFIASAFWPFDNNALELYNGLDGTLSGLPSYTTSFLGYGAAINLDQSLSQFVSITPIVIPLNSRSFTIEAWIYPIGLTGGEYGIFGQCQSTSTNLCLHFTSRNSKLYCGFYANDVEGATTLTMNVWTHVACVYDSVRLTQEVWLNGVLDGLHSGSPYQGLWGATTIGATYSTGNMDSFNGYIDQVRFESRAKNSTELWNDASLYVYYSFNDGSLLDNGPNGINGTASGVLTSIIGRINRAIQFSSGSYIYYTYAPFYFLGINNHAFSISLWVQPTGSYAASTLVFVEQLASWCVHFLVMNSAGYLSAYLWIGSVVSTNGPILPLNSWTHIGYTYSLSNGIQLYINGALYSTTGGFSFSASGVPMYMILGNDGGRTSCSPGFGGPFTGAFDEFYVHNCELTASQVRALANP</sequence>
<dbReference type="SMART" id="SM00560">
    <property type="entry name" value="LamGL"/>
    <property type="match status" value="1"/>
</dbReference>
<organism evidence="5 6">
    <name type="scientific">Rotaria sordida</name>
    <dbReference type="NCBI Taxonomy" id="392033"/>
    <lineage>
        <taxon>Eukaryota</taxon>
        <taxon>Metazoa</taxon>
        <taxon>Spiralia</taxon>
        <taxon>Gnathifera</taxon>
        <taxon>Rotifera</taxon>
        <taxon>Eurotatoria</taxon>
        <taxon>Bdelloidea</taxon>
        <taxon>Philodinida</taxon>
        <taxon>Philodinidae</taxon>
        <taxon>Rotaria</taxon>
    </lineage>
</organism>
<evidence type="ECO:0000256" key="1">
    <source>
        <dbReference type="ARBA" id="ARBA00022729"/>
    </source>
</evidence>
<dbReference type="InterPro" id="IPR006558">
    <property type="entry name" value="LamG-like"/>
</dbReference>
<keyword evidence="3" id="KW-0472">Membrane</keyword>
<evidence type="ECO:0000313" key="6">
    <source>
        <dbReference type="Proteomes" id="UP000663882"/>
    </source>
</evidence>
<accession>A0A814ID20</accession>
<dbReference type="AlphaFoldDB" id="A0A814ID20"/>
<evidence type="ECO:0000313" key="5">
    <source>
        <dbReference type="EMBL" id="CAF1021856.1"/>
    </source>
</evidence>
<gene>
    <name evidence="5" type="ORF">RFH988_LOCUS15242</name>
</gene>
<evidence type="ECO:0000256" key="3">
    <source>
        <dbReference type="SAM" id="Phobius"/>
    </source>
</evidence>
<protein>
    <recommendedName>
        <fullName evidence="4">LamG-like jellyroll fold domain-containing protein</fullName>
    </recommendedName>
</protein>
<evidence type="ECO:0000259" key="4">
    <source>
        <dbReference type="SMART" id="SM00560"/>
    </source>
</evidence>
<dbReference type="InterPro" id="IPR013320">
    <property type="entry name" value="ConA-like_dom_sf"/>
</dbReference>
<dbReference type="OrthoDB" id="347083at2759"/>
<dbReference type="EMBL" id="CAJNOO010000736">
    <property type="protein sequence ID" value="CAF1021856.1"/>
    <property type="molecule type" value="Genomic_DNA"/>
</dbReference>
<comment type="caution">
    <text evidence="5">The sequence shown here is derived from an EMBL/GenBank/DDBJ whole genome shotgun (WGS) entry which is preliminary data.</text>
</comment>
<keyword evidence="1" id="KW-0732">Signal</keyword>
<keyword evidence="3" id="KW-1133">Transmembrane helix</keyword>
<feature type="transmembrane region" description="Helical" evidence="3">
    <location>
        <begin position="54"/>
        <end position="77"/>
    </location>
</feature>
<dbReference type="Proteomes" id="UP000663882">
    <property type="component" value="Unassembled WGS sequence"/>
</dbReference>
<feature type="domain" description="LamG-like jellyroll fold" evidence="4">
    <location>
        <begin position="225"/>
        <end position="356"/>
    </location>
</feature>
<keyword evidence="3" id="KW-0812">Transmembrane</keyword>
<dbReference type="Gene3D" id="2.60.120.200">
    <property type="match status" value="2"/>
</dbReference>
<evidence type="ECO:0000256" key="2">
    <source>
        <dbReference type="ARBA" id="ARBA00023157"/>
    </source>
</evidence>
<name>A0A814ID20_9BILA</name>